<accession>A0ABR3Q4E6</accession>
<dbReference type="GeneID" id="95984637"/>
<protein>
    <recommendedName>
        <fullName evidence="4">CCHC-type domain-containing protein</fullName>
    </recommendedName>
</protein>
<evidence type="ECO:0000313" key="3">
    <source>
        <dbReference type="Proteomes" id="UP001565368"/>
    </source>
</evidence>
<proteinExistence type="predicted"/>
<name>A0ABR3Q4E6_9TREE</name>
<dbReference type="Proteomes" id="UP001565368">
    <property type="component" value="Unassembled WGS sequence"/>
</dbReference>
<feature type="compositionally biased region" description="Low complexity" evidence="1">
    <location>
        <begin position="32"/>
        <end position="60"/>
    </location>
</feature>
<gene>
    <name evidence="2" type="ORF">Q8F55_003594</name>
</gene>
<comment type="caution">
    <text evidence="2">The sequence shown here is derived from an EMBL/GenBank/DDBJ whole genome shotgun (WGS) entry which is preliminary data.</text>
</comment>
<dbReference type="RefSeq" id="XP_069209545.1">
    <property type="nucleotide sequence ID" value="XM_069352127.1"/>
</dbReference>
<keyword evidence="3" id="KW-1185">Reference proteome</keyword>
<reference evidence="2 3" key="1">
    <citation type="submission" date="2023-08" db="EMBL/GenBank/DDBJ databases">
        <title>Annotated Genome Sequence of Vanrija albida AlHP1.</title>
        <authorList>
            <person name="Herzog R."/>
        </authorList>
    </citation>
    <scope>NUCLEOTIDE SEQUENCE [LARGE SCALE GENOMIC DNA]</scope>
    <source>
        <strain evidence="2 3">AlHP1</strain>
    </source>
</reference>
<feature type="region of interest" description="Disordered" evidence="1">
    <location>
        <begin position="1"/>
        <end position="71"/>
    </location>
</feature>
<evidence type="ECO:0000256" key="1">
    <source>
        <dbReference type="SAM" id="MobiDB-lite"/>
    </source>
</evidence>
<evidence type="ECO:0008006" key="4">
    <source>
        <dbReference type="Google" id="ProtNLM"/>
    </source>
</evidence>
<organism evidence="2 3">
    <name type="scientific">Vanrija albida</name>
    <dbReference type="NCBI Taxonomy" id="181172"/>
    <lineage>
        <taxon>Eukaryota</taxon>
        <taxon>Fungi</taxon>
        <taxon>Dikarya</taxon>
        <taxon>Basidiomycota</taxon>
        <taxon>Agaricomycotina</taxon>
        <taxon>Tremellomycetes</taxon>
        <taxon>Trichosporonales</taxon>
        <taxon>Trichosporonaceae</taxon>
        <taxon>Vanrija</taxon>
    </lineage>
</organism>
<sequence>MSAPPPRNPARNSSRSSHATASDGSTIRPPKSITAPSSASSTARASTSTARPAPSAAIRPPDVRADRSGGPNDALWAHRFTYTSRATRSSGSIRPSNIPANPASQWDVGWVHASNAATYASEVRSIISYATESASGSTSVTARPLHPLRAAYAYMQASDFGAAVHGTLPPSRLYAVLRPGLRPREGAPLPAEAAAHLAAALPGIGAFASAWLHLAALVGSADPRVVPPMAKHLEWLVCMVPHFTWHSVCAFHVFMTRPLFERGLRASSWDGVDYMDERYTRLLCRLSAAQRVTGSASGVGVARGGMGTRPTLRHATAVCMLWNYNSCPLFGPPGPCRSGRQHVCMTCLGGHRAAECPEGRQAEWHAVGTAAPAAPACYWWNSGPCAEPCGWGLRHVCTICAGAHKKGVCPHQLAGGM</sequence>
<evidence type="ECO:0000313" key="2">
    <source>
        <dbReference type="EMBL" id="KAL1409601.1"/>
    </source>
</evidence>
<dbReference type="EMBL" id="JBBXJM010000003">
    <property type="protein sequence ID" value="KAL1409601.1"/>
    <property type="molecule type" value="Genomic_DNA"/>
</dbReference>